<feature type="region of interest" description="Disordered" evidence="1">
    <location>
        <begin position="374"/>
        <end position="401"/>
    </location>
</feature>
<dbReference type="OrthoDB" id="7967959at2759"/>
<organism evidence="3 4">
    <name type="scientific">Hermetia illucens</name>
    <name type="common">Black soldier fly</name>
    <dbReference type="NCBI Taxonomy" id="343691"/>
    <lineage>
        <taxon>Eukaryota</taxon>
        <taxon>Metazoa</taxon>
        <taxon>Ecdysozoa</taxon>
        <taxon>Arthropoda</taxon>
        <taxon>Hexapoda</taxon>
        <taxon>Insecta</taxon>
        <taxon>Pterygota</taxon>
        <taxon>Neoptera</taxon>
        <taxon>Endopterygota</taxon>
        <taxon>Diptera</taxon>
        <taxon>Brachycera</taxon>
        <taxon>Stratiomyomorpha</taxon>
        <taxon>Stratiomyidae</taxon>
        <taxon>Hermetiinae</taxon>
        <taxon>Hermetia</taxon>
    </lineage>
</organism>
<feature type="compositionally biased region" description="Polar residues" evidence="1">
    <location>
        <begin position="389"/>
        <end position="401"/>
    </location>
</feature>
<evidence type="ECO:0000259" key="2">
    <source>
        <dbReference type="Pfam" id="PF15866"/>
    </source>
</evidence>
<gene>
    <name evidence="3" type="ORF">HERILL_LOCUS3873</name>
</gene>
<dbReference type="AlphaFoldDB" id="A0A7R8UH34"/>
<evidence type="ECO:0000256" key="1">
    <source>
        <dbReference type="SAM" id="MobiDB-lite"/>
    </source>
</evidence>
<dbReference type="InterPro" id="IPR031732">
    <property type="entry name" value="DUF4729"/>
</dbReference>
<reference evidence="3 4" key="1">
    <citation type="submission" date="2020-11" db="EMBL/GenBank/DDBJ databases">
        <authorList>
            <person name="Wallbank WR R."/>
            <person name="Pardo Diaz C."/>
            <person name="Kozak K."/>
            <person name="Martin S."/>
            <person name="Jiggins C."/>
            <person name="Moest M."/>
            <person name="Warren A I."/>
            <person name="Generalovic N T."/>
            <person name="Byers J.R.P. K."/>
            <person name="Montejo-Kovacevich G."/>
            <person name="Yen C E."/>
        </authorList>
    </citation>
    <scope>NUCLEOTIDE SEQUENCE [LARGE SCALE GENOMIC DNA]</scope>
</reference>
<dbReference type="Proteomes" id="UP000594454">
    <property type="component" value="Chromosome 2"/>
</dbReference>
<proteinExistence type="predicted"/>
<feature type="region of interest" description="Disordered" evidence="1">
    <location>
        <begin position="472"/>
        <end position="491"/>
    </location>
</feature>
<evidence type="ECO:0000313" key="3">
    <source>
        <dbReference type="EMBL" id="CAD7080732.1"/>
    </source>
</evidence>
<feature type="region of interest" description="Disordered" evidence="1">
    <location>
        <begin position="267"/>
        <end position="320"/>
    </location>
</feature>
<feature type="compositionally biased region" description="Low complexity" evidence="1">
    <location>
        <begin position="374"/>
        <end position="388"/>
    </location>
</feature>
<dbReference type="InParanoid" id="A0A7R8UH34"/>
<evidence type="ECO:0000313" key="4">
    <source>
        <dbReference type="Proteomes" id="UP000594454"/>
    </source>
</evidence>
<name>A0A7R8UH34_HERIL</name>
<keyword evidence="4" id="KW-1185">Reference proteome</keyword>
<protein>
    <recommendedName>
        <fullName evidence="2">DUF4729 domain-containing protein</fullName>
    </recommendedName>
</protein>
<sequence length="836" mass="95642">MAHTLSLDPNLDRLMQNKSSYINCKSRWEFEPDKPFEIDTDSDLSDSNTVIQHLTEFRKATNYTPPATVTAYKVRNAESFYEATIITTSKDRISSKISTTVPRSYTLPYPAHTMDARKVHVSTTTEKDSIVQPKHPLKTQMPAYENSEKRPQRIIEFSNSFSENIREKLKNEVYSSFDEGKLNPKNEFMIKGVQGDIPPQIRFYDATARGKDNFLSDTITAEIEKALKNLNLFPRIVHGSVRRDEIVRQSKCILRQRILEEVYSPFEDKSESSATDKTSDDKNLEQPDEIQTEKDEIQAADLPITESNNDKQVNNTKQIDDTIMDKARTIGTSTESYPKLNTDPSIAAVSKPNDKDAHFAEDAYIQEASEFAIPSPLEENSSNELNSEGSWRTSYNSPLSSTVDTRKSVKLNTLMNPIPILPNSDHTFPIKSGISFAKVSEPLYDIPEVNSDGEEFPEKVHENTVYYCQVEHTSQKESSPEQSRNGRPTSRPVAIQVGDYFESPSTNLGNIKDIRDFIRFLQKEYSNLRLKDLKNIIMNIPSDENTKKSVDFKLSRPKDEPNETSPIRFRVEDEMKIPPQSQPSQHLLKEINITASRAHFQLLADMFSILPQYKTLPATDNDIHTRKRSSEIPKAANLNIPRSPIICPISSCSKLVFVSEFSKHIKIDHERIPVECMAPSMHKNLFFDPKLGHYGFNKCHAMYLVIDRIKDLGSKDYKDYLPVLLMSTKISLADILRSEGKSRKRAIKNSDICLMIWLTGLTLPDLPIYYTLIAWCRKCKVPRCHIAHSGQIYPIRNKQDYRSVFKSGQFLLLRYEQWMLLSNNGNDLMELQIVIH</sequence>
<feature type="compositionally biased region" description="Polar residues" evidence="1">
    <location>
        <begin position="305"/>
        <end position="317"/>
    </location>
</feature>
<feature type="domain" description="DUF4729" evidence="2">
    <location>
        <begin position="647"/>
        <end position="824"/>
    </location>
</feature>
<accession>A0A7R8UH34</accession>
<dbReference type="Pfam" id="PF15866">
    <property type="entry name" value="DUF4729"/>
    <property type="match status" value="1"/>
</dbReference>
<feature type="compositionally biased region" description="Basic and acidic residues" evidence="1">
    <location>
        <begin position="277"/>
        <end position="297"/>
    </location>
</feature>
<dbReference type="EMBL" id="LR899010">
    <property type="protein sequence ID" value="CAD7080732.1"/>
    <property type="molecule type" value="Genomic_DNA"/>
</dbReference>